<dbReference type="PROSITE" id="PS51257">
    <property type="entry name" value="PROKAR_LIPOPROTEIN"/>
    <property type="match status" value="1"/>
</dbReference>
<evidence type="ECO:0000256" key="4">
    <source>
        <dbReference type="ARBA" id="ARBA00023136"/>
    </source>
</evidence>
<dbReference type="RefSeq" id="WP_220661882.1">
    <property type="nucleotide sequence ID" value="NZ_CP069370.1"/>
</dbReference>
<feature type="transmembrane region" description="Helical" evidence="5">
    <location>
        <begin position="33"/>
        <end position="51"/>
    </location>
</feature>
<accession>A0A8G0ZSJ4</accession>
<dbReference type="EMBL" id="CP069370">
    <property type="protein sequence ID" value="QYZ69664.1"/>
    <property type="molecule type" value="Genomic_DNA"/>
</dbReference>
<dbReference type="KEGG" id="nsm:JO391_18505"/>
<feature type="transmembrane region" description="Helical" evidence="5">
    <location>
        <begin position="67"/>
        <end position="88"/>
    </location>
</feature>
<evidence type="ECO:0000259" key="6">
    <source>
        <dbReference type="Pfam" id="PF04138"/>
    </source>
</evidence>
<keyword evidence="3 5" id="KW-1133">Transmembrane helix</keyword>
<keyword evidence="4 5" id="KW-0472">Membrane</keyword>
<reference evidence="7" key="1">
    <citation type="submission" date="2021-02" db="EMBL/GenBank/DDBJ databases">
        <title>Rhodobacter shimadae sp. nov., an aerobic anoxygenic phototrophic bacterium isolated from a hot spring.</title>
        <authorList>
            <person name="Muramatsu S."/>
            <person name="Haruta S."/>
            <person name="Hirose S."/>
            <person name="Hanada S."/>
        </authorList>
    </citation>
    <scope>NUCLEOTIDE SEQUENCE</scope>
    <source>
        <strain evidence="7">N10</strain>
    </source>
</reference>
<dbReference type="AlphaFoldDB" id="A0A8G0ZSJ4"/>
<name>A0A8G0ZSJ4_9RHOB</name>
<sequence length="127" mass="13319">MASFLRFLVVGGLFSLIFSACSAALISLAGTPPVATAVVVWLACIPPAFYCQRRFAFGVERTRRMAFPLYAATQGASLALVSGASALFVTREFWADTGVYLLASAAAAVMSFLIGRFVTFAPPAPAG</sequence>
<keyword evidence="2 5" id="KW-0812">Transmembrane</keyword>
<evidence type="ECO:0000256" key="2">
    <source>
        <dbReference type="ARBA" id="ARBA00022692"/>
    </source>
</evidence>
<evidence type="ECO:0000256" key="3">
    <source>
        <dbReference type="ARBA" id="ARBA00022989"/>
    </source>
</evidence>
<keyword evidence="8" id="KW-1185">Reference proteome</keyword>
<evidence type="ECO:0000313" key="7">
    <source>
        <dbReference type="EMBL" id="QYZ69664.1"/>
    </source>
</evidence>
<evidence type="ECO:0000256" key="5">
    <source>
        <dbReference type="SAM" id="Phobius"/>
    </source>
</evidence>
<dbReference type="GO" id="GO:0000271">
    <property type="term" value="P:polysaccharide biosynthetic process"/>
    <property type="evidence" value="ECO:0007669"/>
    <property type="project" value="InterPro"/>
</dbReference>
<dbReference type="Proteomes" id="UP000826300">
    <property type="component" value="Chromosome"/>
</dbReference>
<comment type="subcellular location">
    <subcellularLocation>
        <location evidence="1">Membrane</location>
        <topology evidence="1">Multi-pass membrane protein</topology>
    </subcellularLocation>
</comment>
<dbReference type="GO" id="GO:0016020">
    <property type="term" value="C:membrane"/>
    <property type="evidence" value="ECO:0007669"/>
    <property type="project" value="UniProtKB-SubCell"/>
</dbReference>
<proteinExistence type="predicted"/>
<feature type="transmembrane region" description="Helical" evidence="5">
    <location>
        <begin position="100"/>
        <end position="121"/>
    </location>
</feature>
<dbReference type="Pfam" id="PF04138">
    <property type="entry name" value="GtrA_DPMS_TM"/>
    <property type="match status" value="1"/>
</dbReference>
<organism evidence="7 8">
    <name type="scientific">Neotabrizicola shimadae</name>
    <dbReference type="NCBI Taxonomy" id="2807096"/>
    <lineage>
        <taxon>Bacteria</taxon>
        <taxon>Pseudomonadati</taxon>
        <taxon>Pseudomonadota</taxon>
        <taxon>Alphaproteobacteria</taxon>
        <taxon>Rhodobacterales</taxon>
        <taxon>Paracoccaceae</taxon>
        <taxon>Neotabrizicola</taxon>
    </lineage>
</organism>
<gene>
    <name evidence="7" type="ORF">JO391_18505</name>
</gene>
<evidence type="ECO:0000256" key="1">
    <source>
        <dbReference type="ARBA" id="ARBA00004141"/>
    </source>
</evidence>
<feature type="domain" description="GtrA/DPMS transmembrane" evidence="6">
    <location>
        <begin position="6"/>
        <end position="120"/>
    </location>
</feature>
<protein>
    <submittedName>
        <fullName evidence="7">GtrA family protein</fullName>
    </submittedName>
</protein>
<evidence type="ECO:0000313" key="8">
    <source>
        <dbReference type="Proteomes" id="UP000826300"/>
    </source>
</evidence>
<dbReference type="InterPro" id="IPR007267">
    <property type="entry name" value="GtrA_DPMS_TM"/>
</dbReference>